<feature type="compositionally biased region" description="Polar residues" evidence="1">
    <location>
        <begin position="1"/>
        <end position="20"/>
    </location>
</feature>
<feature type="region of interest" description="Disordered" evidence="1">
    <location>
        <begin position="1"/>
        <end position="25"/>
    </location>
</feature>
<evidence type="ECO:0000313" key="3">
    <source>
        <dbReference type="Proteomes" id="UP000824890"/>
    </source>
</evidence>
<sequence length="67" mass="7835">MPANMSGLQKTYSNKNSYNLQKKKKNSFVTHDGTDRYFSMYGGQEDEKFMLPKFYNEQGDKNLNVNL</sequence>
<gene>
    <name evidence="2" type="ORF">HID58_088482</name>
</gene>
<reference evidence="2 3" key="1">
    <citation type="submission" date="2021-05" db="EMBL/GenBank/DDBJ databases">
        <title>Genome Assembly of Synthetic Allotetraploid Brassica napus Reveals Homoeologous Exchanges between Subgenomes.</title>
        <authorList>
            <person name="Davis J.T."/>
        </authorList>
    </citation>
    <scope>NUCLEOTIDE SEQUENCE [LARGE SCALE GENOMIC DNA]</scope>
    <source>
        <strain evidence="3">cv. Da-Ae</strain>
        <tissue evidence="2">Seedling</tissue>
    </source>
</reference>
<accession>A0ABQ7XWB6</accession>
<keyword evidence="3" id="KW-1185">Reference proteome</keyword>
<evidence type="ECO:0000313" key="2">
    <source>
        <dbReference type="EMBL" id="KAH0860221.1"/>
    </source>
</evidence>
<dbReference type="Proteomes" id="UP000824890">
    <property type="component" value="Unassembled WGS sequence"/>
</dbReference>
<dbReference type="EMBL" id="JAGKQM010000019">
    <property type="protein sequence ID" value="KAH0860221.1"/>
    <property type="molecule type" value="Genomic_DNA"/>
</dbReference>
<organism evidence="2 3">
    <name type="scientific">Brassica napus</name>
    <name type="common">Rape</name>
    <dbReference type="NCBI Taxonomy" id="3708"/>
    <lineage>
        <taxon>Eukaryota</taxon>
        <taxon>Viridiplantae</taxon>
        <taxon>Streptophyta</taxon>
        <taxon>Embryophyta</taxon>
        <taxon>Tracheophyta</taxon>
        <taxon>Spermatophyta</taxon>
        <taxon>Magnoliopsida</taxon>
        <taxon>eudicotyledons</taxon>
        <taxon>Gunneridae</taxon>
        <taxon>Pentapetalae</taxon>
        <taxon>rosids</taxon>
        <taxon>malvids</taxon>
        <taxon>Brassicales</taxon>
        <taxon>Brassicaceae</taxon>
        <taxon>Brassiceae</taxon>
        <taxon>Brassica</taxon>
    </lineage>
</organism>
<proteinExistence type="predicted"/>
<protein>
    <submittedName>
        <fullName evidence="2">Uncharacterized protein</fullName>
    </submittedName>
</protein>
<comment type="caution">
    <text evidence="2">The sequence shown here is derived from an EMBL/GenBank/DDBJ whole genome shotgun (WGS) entry which is preliminary data.</text>
</comment>
<name>A0ABQ7XWB6_BRANA</name>
<evidence type="ECO:0000256" key="1">
    <source>
        <dbReference type="SAM" id="MobiDB-lite"/>
    </source>
</evidence>